<accession>A0AAE0ZTX8</accession>
<proteinExistence type="predicted"/>
<reference evidence="1" key="1">
    <citation type="journal article" date="2023" name="G3 (Bethesda)">
        <title>A reference genome for the long-term kleptoplast-retaining sea slug Elysia crispata morphotype clarki.</title>
        <authorList>
            <person name="Eastman K.E."/>
            <person name="Pendleton A.L."/>
            <person name="Shaikh M.A."/>
            <person name="Suttiyut T."/>
            <person name="Ogas R."/>
            <person name="Tomko P."/>
            <person name="Gavelis G."/>
            <person name="Widhalm J.R."/>
            <person name="Wisecaver J.H."/>
        </authorList>
    </citation>
    <scope>NUCLEOTIDE SEQUENCE</scope>
    <source>
        <strain evidence="1">ECLA1</strain>
    </source>
</reference>
<comment type="caution">
    <text evidence="1">The sequence shown here is derived from an EMBL/GenBank/DDBJ whole genome shotgun (WGS) entry which is preliminary data.</text>
</comment>
<protein>
    <submittedName>
        <fullName evidence="1">Uncharacterized protein</fullName>
    </submittedName>
</protein>
<dbReference type="AlphaFoldDB" id="A0AAE0ZTX8"/>
<gene>
    <name evidence="1" type="ORF">RRG08_010573</name>
</gene>
<evidence type="ECO:0000313" key="1">
    <source>
        <dbReference type="EMBL" id="KAK3775375.1"/>
    </source>
</evidence>
<name>A0AAE0ZTX8_9GAST</name>
<dbReference type="EMBL" id="JAWDGP010003341">
    <property type="protein sequence ID" value="KAK3775375.1"/>
    <property type="molecule type" value="Genomic_DNA"/>
</dbReference>
<keyword evidence="2" id="KW-1185">Reference proteome</keyword>
<organism evidence="1 2">
    <name type="scientific">Elysia crispata</name>
    <name type="common">lettuce slug</name>
    <dbReference type="NCBI Taxonomy" id="231223"/>
    <lineage>
        <taxon>Eukaryota</taxon>
        <taxon>Metazoa</taxon>
        <taxon>Spiralia</taxon>
        <taxon>Lophotrochozoa</taxon>
        <taxon>Mollusca</taxon>
        <taxon>Gastropoda</taxon>
        <taxon>Heterobranchia</taxon>
        <taxon>Euthyneura</taxon>
        <taxon>Panpulmonata</taxon>
        <taxon>Sacoglossa</taxon>
        <taxon>Placobranchoidea</taxon>
        <taxon>Plakobranchidae</taxon>
        <taxon>Elysia</taxon>
    </lineage>
</organism>
<evidence type="ECO:0000313" key="2">
    <source>
        <dbReference type="Proteomes" id="UP001283361"/>
    </source>
</evidence>
<dbReference type="Proteomes" id="UP001283361">
    <property type="component" value="Unassembled WGS sequence"/>
</dbReference>
<sequence length="148" mass="17015">MSYQTRQIWRGCYKSDNFHAHYAVHSNQSHDVRGYYIMRLDEDQESKINSITGRQVGRNTVPVALTKVYLLLLSTVNGILEDENHAAAKRCKCECIEVTQVMVLMTVILTVVQQAFQLGRGRVTSDQNLLKPRIRELSRFGQLVRSMK</sequence>